<proteinExistence type="predicted"/>
<reference evidence="2" key="1">
    <citation type="submission" date="2020-05" db="EMBL/GenBank/DDBJ databases">
        <title>Frigoriglobus tundricola gen. nov., sp. nov., a psychrotolerant cellulolytic planctomycete of the family Gemmataceae with two divergent copies of 16S rRNA gene.</title>
        <authorList>
            <person name="Kulichevskaya I.S."/>
            <person name="Ivanova A.A."/>
            <person name="Naumoff D.G."/>
            <person name="Beletsky A.V."/>
            <person name="Rijpstra W.I.C."/>
            <person name="Sinninghe Damste J.S."/>
            <person name="Mardanov A.V."/>
            <person name="Ravin N.V."/>
            <person name="Dedysh S.N."/>
        </authorList>
    </citation>
    <scope>NUCLEOTIDE SEQUENCE [LARGE SCALE GENOMIC DNA]</scope>
    <source>
        <strain evidence="2">PL17</strain>
    </source>
</reference>
<gene>
    <name evidence="1" type="ORF">FTUN_5172</name>
</gene>
<keyword evidence="2" id="KW-1185">Reference proteome</keyword>
<evidence type="ECO:0000313" key="2">
    <source>
        <dbReference type="Proteomes" id="UP000503447"/>
    </source>
</evidence>
<name>A0A6M5YU33_9BACT</name>
<dbReference type="AlphaFoldDB" id="A0A6M5YU33"/>
<dbReference type="KEGG" id="ftj:FTUN_5172"/>
<dbReference type="EMBL" id="CP053452">
    <property type="protein sequence ID" value="QJW97597.1"/>
    <property type="molecule type" value="Genomic_DNA"/>
</dbReference>
<accession>A0A6M5YU33</accession>
<dbReference type="Proteomes" id="UP000503447">
    <property type="component" value="Chromosome"/>
</dbReference>
<sequence length="95" mass="9382">MKRGLGRVEPGGPGVEGGAVRVELLAGGGNAVVQPGGDPARELPRADPLALGGAVCGAGLGEEPPRLGLVGRDRALPLGQPPLALVGRVCHARTP</sequence>
<protein>
    <submittedName>
        <fullName evidence="1">Uncharacterized protein</fullName>
    </submittedName>
</protein>
<evidence type="ECO:0000313" key="1">
    <source>
        <dbReference type="EMBL" id="QJW97597.1"/>
    </source>
</evidence>
<organism evidence="1 2">
    <name type="scientific">Frigoriglobus tundricola</name>
    <dbReference type="NCBI Taxonomy" id="2774151"/>
    <lineage>
        <taxon>Bacteria</taxon>
        <taxon>Pseudomonadati</taxon>
        <taxon>Planctomycetota</taxon>
        <taxon>Planctomycetia</taxon>
        <taxon>Gemmatales</taxon>
        <taxon>Gemmataceae</taxon>
        <taxon>Frigoriglobus</taxon>
    </lineage>
</organism>